<sequence length="362" mass="41934">MTDPIDNKEAAVIIDSRTITNLERVYFCNHCVRYCRSVILDNLCTRMWFFEGIDSEELKRNPEFLEYTTRKLGRFLDKAVDQIFVQGFVVYRIQEATKGILYPFPCIVPVDEDTFYIIKKKNNPETMVSTIRKNNRDSWFLTGSSQAHTSKERLVTYYYGEDEPDARTGEIRSVMRSIYYQISLTQNIEHSAMYSERSRSMPSVLTKRKTDQAFDERFLSNDIDTTSDERAMLVMENMHLRDRMDTALQSKKNEENHHNESAKCKSRMTPDMYQVPDVLDSWDNLPRFVPLPMDADVAASPIPGARGDLTALQSNCDAAIRRAFGFRENAFKGQRRQNTESGNNESLSQHSLWDWGIRGLGD</sequence>
<dbReference type="AlphaFoldDB" id="A0AAE0F2G2"/>
<comment type="caution">
    <text evidence="1">The sequence shown here is derived from an EMBL/GenBank/DDBJ whole genome shotgun (WGS) entry which is preliminary data.</text>
</comment>
<reference evidence="1 2" key="1">
    <citation type="journal article" date="2015" name="Genome Biol. Evol.">
        <title>Comparative Genomics of a Bacterivorous Green Alga Reveals Evolutionary Causalities and Consequences of Phago-Mixotrophic Mode of Nutrition.</title>
        <authorList>
            <person name="Burns J.A."/>
            <person name="Paasch A."/>
            <person name="Narechania A."/>
            <person name="Kim E."/>
        </authorList>
    </citation>
    <scope>NUCLEOTIDE SEQUENCE [LARGE SCALE GENOMIC DNA]</scope>
    <source>
        <strain evidence="1 2">PLY_AMNH</strain>
    </source>
</reference>
<organism evidence="1 2">
    <name type="scientific">Cymbomonas tetramitiformis</name>
    <dbReference type="NCBI Taxonomy" id="36881"/>
    <lineage>
        <taxon>Eukaryota</taxon>
        <taxon>Viridiplantae</taxon>
        <taxon>Chlorophyta</taxon>
        <taxon>Pyramimonadophyceae</taxon>
        <taxon>Pyramimonadales</taxon>
        <taxon>Pyramimonadaceae</taxon>
        <taxon>Cymbomonas</taxon>
    </lineage>
</organism>
<evidence type="ECO:0000313" key="2">
    <source>
        <dbReference type="Proteomes" id="UP001190700"/>
    </source>
</evidence>
<protein>
    <submittedName>
        <fullName evidence="1">Uncharacterized protein</fullName>
    </submittedName>
</protein>
<dbReference type="EMBL" id="LGRX02027467">
    <property type="protein sequence ID" value="KAK3249323.1"/>
    <property type="molecule type" value="Genomic_DNA"/>
</dbReference>
<proteinExistence type="predicted"/>
<dbReference type="Proteomes" id="UP001190700">
    <property type="component" value="Unassembled WGS sequence"/>
</dbReference>
<accession>A0AAE0F2G2</accession>
<gene>
    <name evidence="1" type="ORF">CYMTET_41268</name>
</gene>
<keyword evidence="2" id="KW-1185">Reference proteome</keyword>
<evidence type="ECO:0000313" key="1">
    <source>
        <dbReference type="EMBL" id="KAK3249323.1"/>
    </source>
</evidence>
<name>A0AAE0F2G2_9CHLO</name>